<dbReference type="RefSeq" id="WP_162371496.1">
    <property type="nucleotide sequence ID" value="NZ_JAAEEH010000060.1"/>
</dbReference>
<dbReference type="Gene3D" id="3.40.50.1000">
    <property type="entry name" value="HAD superfamily/HAD-like"/>
    <property type="match status" value="1"/>
</dbReference>
<dbReference type="Pfam" id="PF00702">
    <property type="entry name" value="Hydrolase"/>
    <property type="match status" value="1"/>
</dbReference>
<proteinExistence type="predicted"/>
<organism evidence="2 3">
    <name type="scientific">Anaerotalea alkaliphila</name>
    <dbReference type="NCBI Taxonomy" id="2662126"/>
    <lineage>
        <taxon>Bacteria</taxon>
        <taxon>Bacillati</taxon>
        <taxon>Bacillota</taxon>
        <taxon>Clostridia</taxon>
        <taxon>Eubacteriales</taxon>
        <taxon>Anaerotalea</taxon>
    </lineage>
</organism>
<dbReference type="SUPFAM" id="SSF56784">
    <property type="entry name" value="HAD-like"/>
    <property type="match status" value="1"/>
</dbReference>
<evidence type="ECO:0000256" key="1">
    <source>
        <dbReference type="ARBA" id="ARBA00022801"/>
    </source>
</evidence>
<dbReference type="InterPro" id="IPR023214">
    <property type="entry name" value="HAD_sf"/>
</dbReference>
<dbReference type="SFLD" id="SFLDS00003">
    <property type="entry name" value="Haloacid_Dehalogenase"/>
    <property type="match status" value="1"/>
</dbReference>
<sequence>MDTVFFDLDGTLLPLDQQEFIETYFRYMGAMVSARNIEPKRLIRSIWVGTEAMLENDGSMTNEARFWEAFGQDYGAIGEVDIIQEILGEFYEREFDKARITAKPNPLADACVQALKKKGYALVLATNPLFPRTATHLRMAWAGLELEDFALVTTYENSSYCKPHPGYYREALQRVGRKPQECLMVGNDVQEDMCVAELGMDTYLLEDHMINQGEQDISGIKRGGFGELLEFINSLPEV</sequence>
<comment type="caution">
    <text evidence="2">The sequence shown here is derived from an EMBL/GenBank/DDBJ whole genome shotgun (WGS) entry which is preliminary data.</text>
</comment>
<dbReference type="SFLD" id="SFLDG01129">
    <property type="entry name" value="C1.5:_HAD__Beta-PGM__Phosphata"/>
    <property type="match status" value="1"/>
</dbReference>
<dbReference type="PANTHER" id="PTHR43316">
    <property type="entry name" value="HYDROLASE, HALOACID DELAHOGENASE-RELATED"/>
    <property type="match status" value="1"/>
</dbReference>
<gene>
    <name evidence="2" type="ORF">GXN74_13625</name>
</gene>
<protein>
    <submittedName>
        <fullName evidence="2">HAD family hydrolase</fullName>
    </submittedName>
</protein>
<keyword evidence="1 2" id="KW-0378">Hydrolase</keyword>
<dbReference type="InterPro" id="IPR051540">
    <property type="entry name" value="S-2-haloacid_dehalogenase"/>
</dbReference>
<dbReference type="PANTHER" id="PTHR43316:SF3">
    <property type="entry name" value="HALOACID DEHALOGENASE, TYPE II (AFU_ORTHOLOGUE AFUA_2G07750)-RELATED"/>
    <property type="match status" value="1"/>
</dbReference>
<dbReference type="PRINTS" id="PR00413">
    <property type="entry name" value="HADHALOGNASE"/>
</dbReference>
<evidence type="ECO:0000313" key="2">
    <source>
        <dbReference type="EMBL" id="NDL68777.1"/>
    </source>
</evidence>
<dbReference type="Proteomes" id="UP000461585">
    <property type="component" value="Unassembled WGS sequence"/>
</dbReference>
<reference evidence="2 3" key="1">
    <citation type="submission" date="2020-01" db="EMBL/GenBank/DDBJ databases">
        <title>Anaeroalcalibacter tamaniensis gen. nov., sp. nov., moderately halophilic strictly anaerobic fermenter bacterium from mud volcano of Taman peninsula.</title>
        <authorList>
            <person name="Frolova A."/>
            <person name="Merkel A.Y."/>
            <person name="Slobodkin A.I."/>
        </authorList>
    </citation>
    <scope>NUCLEOTIDE SEQUENCE [LARGE SCALE GENOMIC DNA]</scope>
    <source>
        <strain evidence="2 3">F-3ap</strain>
    </source>
</reference>
<dbReference type="EMBL" id="JAAEEH010000060">
    <property type="protein sequence ID" value="NDL68777.1"/>
    <property type="molecule type" value="Genomic_DNA"/>
</dbReference>
<name>A0A7X5KPR1_9FIRM</name>
<dbReference type="InterPro" id="IPR006439">
    <property type="entry name" value="HAD-SF_hydro_IA"/>
</dbReference>
<dbReference type="InterPro" id="IPR036412">
    <property type="entry name" value="HAD-like_sf"/>
</dbReference>
<dbReference type="GO" id="GO:0016787">
    <property type="term" value="F:hydrolase activity"/>
    <property type="evidence" value="ECO:0007669"/>
    <property type="project" value="UniProtKB-KW"/>
</dbReference>
<keyword evidence="3" id="KW-1185">Reference proteome</keyword>
<dbReference type="AlphaFoldDB" id="A0A7X5KPR1"/>
<evidence type="ECO:0000313" key="3">
    <source>
        <dbReference type="Proteomes" id="UP000461585"/>
    </source>
</evidence>
<accession>A0A7X5KPR1</accession>